<dbReference type="GO" id="GO:0003677">
    <property type="term" value="F:DNA binding"/>
    <property type="evidence" value="ECO:0007669"/>
    <property type="project" value="InterPro"/>
</dbReference>
<name>A0AA90H5A4_9ACTN</name>
<dbReference type="Pfam" id="PF13560">
    <property type="entry name" value="HTH_31"/>
    <property type="match status" value="1"/>
</dbReference>
<accession>A0AA90H5A4</accession>
<dbReference type="SUPFAM" id="SSF47413">
    <property type="entry name" value="lambda repressor-like DNA-binding domains"/>
    <property type="match status" value="1"/>
</dbReference>
<proteinExistence type="predicted"/>
<evidence type="ECO:0000259" key="1">
    <source>
        <dbReference type="PROSITE" id="PS50943"/>
    </source>
</evidence>
<dbReference type="RefSeq" id="WP_271313317.1">
    <property type="nucleotide sequence ID" value="NZ_JABXJJ020000020.1"/>
</dbReference>
<organism evidence="2">
    <name type="scientific">Streptantibioticus silvisoli</name>
    <dbReference type="NCBI Taxonomy" id="2705255"/>
    <lineage>
        <taxon>Bacteria</taxon>
        <taxon>Bacillati</taxon>
        <taxon>Actinomycetota</taxon>
        <taxon>Actinomycetes</taxon>
        <taxon>Kitasatosporales</taxon>
        <taxon>Streptomycetaceae</taxon>
        <taxon>Streptantibioticus</taxon>
    </lineage>
</organism>
<dbReference type="Gene3D" id="1.10.260.40">
    <property type="entry name" value="lambda repressor-like DNA-binding domains"/>
    <property type="match status" value="1"/>
</dbReference>
<dbReference type="PANTHER" id="PTHR35010">
    <property type="entry name" value="BLL4672 PROTEIN-RELATED"/>
    <property type="match status" value="1"/>
</dbReference>
<dbReference type="AlphaFoldDB" id="A0AA90H5A4"/>
<protein>
    <submittedName>
        <fullName evidence="2">Helix-turn-helix transcriptional regulator</fullName>
    </submittedName>
</protein>
<dbReference type="SMART" id="SM00530">
    <property type="entry name" value="HTH_XRE"/>
    <property type="match status" value="1"/>
</dbReference>
<dbReference type="InterPro" id="IPR010982">
    <property type="entry name" value="Lambda_DNA-bd_dom_sf"/>
</dbReference>
<dbReference type="InterPro" id="IPR041413">
    <property type="entry name" value="MLTR_LBD"/>
</dbReference>
<evidence type="ECO:0000313" key="2">
    <source>
        <dbReference type="EMBL" id="MDI5971095.1"/>
    </source>
</evidence>
<dbReference type="Gene3D" id="3.30.450.180">
    <property type="match status" value="1"/>
</dbReference>
<dbReference type="EMBL" id="JABXJJ020000020">
    <property type="protein sequence ID" value="MDI5971095.1"/>
    <property type="molecule type" value="Genomic_DNA"/>
</dbReference>
<dbReference type="PROSITE" id="PS50943">
    <property type="entry name" value="HTH_CROC1"/>
    <property type="match status" value="1"/>
</dbReference>
<sequence length="277" mass="30770">MSQARNELLGEFLRTRRALVEPSGENLSGGTRRRVPGMRREEIARAAAVSPDYYTRLEQGRQTTASTTVLDALAQALRLTTDERLHLYNLAGVAAVTDLGTAEQPLGDRIQRVVAMLGDTPAMVLGPLLDVAGGNRAWSFLFADFDAMPLGERNGLRWMLLAPEARRLYGSDWEEASAEMVGMLRRDAGRFPESSRLAELVGYLSEHSELFRRVWDEHYVSSWLHDRKTLHHPAFGSMDFLTDFIESPNALGQTVVAVTPVDAPAFQAAMRRWGAQG</sequence>
<gene>
    <name evidence="2" type="ORF">POF50_017380</name>
</gene>
<dbReference type="Pfam" id="PF17765">
    <property type="entry name" value="MLTR_LBD"/>
    <property type="match status" value="1"/>
</dbReference>
<dbReference type="InterPro" id="IPR001387">
    <property type="entry name" value="Cro/C1-type_HTH"/>
</dbReference>
<comment type="caution">
    <text evidence="2">The sequence shown here is derived from an EMBL/GenBank/DDBJ whole genome shotgun (WGS) entry which is preliminary data.</text>
</comment>
<feature type="domain" description="HTH cro/C1-type" evidence="1">
    <location>
        <begin position="37"/>
        <end position="84"/>
    </location>
</feature>
<dbReference type="PANTHER" id="PTHR35010:SF2">
    <property type="entry name" value="BLL4672 PROTEIN"/>
    <property type="match status" value="1"/>
</dbReference>
<dbReference type="CDD" id="cd00093">
    <property type="entry name" value="HTH_XRE"/>
    <property type="match status" value="1"/>
</dbReference>
<reference evidence="2" key="1">
    <citation type="submission" date="2023-05" db="EMBL/GenBank/DDBJ databases">
        <title>Streptantibioticus silvisoli sp. nov., acidotolerant actinomycetes 1 from pine litter.</title>
        <authorList>
            <person name="Swiecimska M."/>
            <person name="Golinska P."/>
            <person name="Sangal V."/>
            <person name="Wachnowicz B."/>
            <person name="Goodfellow M."/>
        </authorList>
    </citation>
    <scope>NUCLEOTIDE SEQUENCE</scope>
    <source>
        <strain evidence="2">SL13</strain>
    </source>
</reference>